<comment type="caution">
    <text evidence="3">The sequence shown here is derived from an EMBL/GenBank/DDBJ whole genome shotgun (WGS) entry which is preliminary data.</text>
</comment>
<dbReference type="InterPro" id="IPR010090">
    <property type="entry name" value="Phage_tape_meas"/>
</dbReference>
<protein>
    <submittedName>
        <fullName evidence="3">Phage tail tape measure protein</fullName>
    </submittedName>
</protein>
<evidence type="ECO:0000313" key="4">
    <source>
        <dbReference type="Proteomes" id="UP001234811"/>
    </source>
</evidence>
<dbReference type="Proteomes" id="UP001234811">
    <property type="component" value="Unassembled WGS sequence"/>
</dbReference>
<feature type="coiled-coil region" evidence="1">
    <location>
        <begin position="144"/>
        <end position="171"/>
    </location>
</feature>
<dbReference type="RefSeq" id="WP_206189485.1">
    <property type="nucleotide sequence ID" value="NZ_CP119435.1"/>
</dbReference>
<organism evidence="3 4">
    <name type="scientific">Serratia marcescens</name>
    <dbReference type="NCBI Taxonomy" id="615"/>
    <lineage>
        <taxon>Bacteria</taxon>
        <taxon>Pseudomonadati</taxon>
        <taxon>Pseudomonadota</taxon>
        <taxon>Gammaproteobacteria</taxon>
        <taxon>Enterobacterales</taxon>
        <taxon>Yersiniaceae</taxon>
        <taxon>Serratia</taxon>
    </lineage>
</organism>
<evidence type="ECO:0000256" key="1">
    <source>
        <dbReference type="SAM" id="Coils"/>
    </source>
</evidence>
<dbReference type="EMBL" id="JAVIPQ010000459">
    <property type="protein sequence ID" value="MDQ9559110.1"/>
    <property type="molecule type" value="Genomic_DNA"/>
</dbReference>
<reference evidence="3 4" key="1">
    <citation type="submission" date="2023-07" db="EMBL/GenBank/DDBJ databases">
        <title>Pathogens genome sequencing project 196.</title>
        <authorList>
            <person name="Cao X."/>
        </authorList>
    </citation>
    <scope>NUCLEOTIDE SEQUENCE [LARGE SCALE GENOMIC DNA]</scope>
    <source>
        <strain evidence="3 4">SM41</strain>
    </source>
</reference>
<name>A0ABD5BR42_SERMA</name>
<proteinExistence type="predicted"/>
<evidence type="ECO:0000259" key="2">
    <source>
        <dbReference type="Pfam" id="PF10145"/>
    </source>
</evidence>
<feature type="coiled-coil region" evidence="1">
    <location>
        <begin position="68"/>
        <end position="95"/>
    </location>
</feature>
<sequence length="747" mass="79959">MAREFDTQIKFGVKDEATPRIRSLSEEFRRMSSTRERQGIRSEQSIQREITRTIAAWNRLEVSGSLSAKEQERAYQKMLSTVARLRQEMAVVERQQASTSTNEFRRMNSARETLGIRSERNIQREIARTVASYNRLERSGTLSAAEQSRAFEKMQTTVAKLRQEMAGAERQQRSWGKAAFAIGSGIAAGAMTLRKPINDQASYSMHLAELSNLAFNKEDVAGRIAGKKVLDASIRKALRLGGGTPEQAFAALQSMIRSGSMTVTEAQQSLPGVMMNASATASDPEAVANLQASAYNFGLSKQDALSALSVTTTAAQHGRVGVPLLAREMPKALESAKSAGFKGRAGFSQVAALFEAAAIGAGTPEEAATNVTNLLAELTSSNLSNNAKHITIKGKGVDFKALSVKDAAKGLTPLDTVNNLVDTALKYDKTYQGLGKKLANTKDEGARASLEAQRDLIEGQYISQLFPNQYSKNAFQLYRRQIPYFNKLQHEQMEQFDLPAEKRSAELDFDLIKQEPEFQMHQAQNEKLFATNDAVAPVAKTLGDLADYGSKLAQEFPGLTTAAAGATVAITALGAAAAVKSGADLLMGRGGGATAGKAGAGVLGKIKGLFGKGGAGVAEGAATAGKAAGMLKWVPFLGEAAMAYQGSQDFPLIKIQRGKDQMAEAFGKGGESNPEMMALMPKPVGALDALDEIRKWFSGSGQDKTVDKAAAAAPAPAAPTVNLTVTLDGREIATAMEQRLDRDGRRK</sequence>
<dbReference type="AlphaFoldDB" id="A0ABD5BR42"/>
<dbReference type="Pfam" id="PF10145">
    <property type="entry name" value="PhageMin_Tail"/>
    <property type="match status" value="1"/>
</dbReference>
<gene>
    <name evidence="3" type="ORF">RF091_26820</name>
</gene>
<evidence type="ECO:0000313" key="3">
    <source>
        <dbReference type="EMBL" id="MDQ9559110.1"/>
    </source>
</evidence>
<keyword evidence="1" id="KW-0175">Coiled coil</keyword>
<feature type="domain" description="Phage tail tape measure protein" evidence="2">
    <location>
        <begin position="236"/>
        <end position="422"/>
    </location>
</feature>
<accession>A0ABD5BR42</accession>